<feature type="compositionally biased region" description="Low complexity" evidence="1">
    <location>
        <begin position="44"/>
        <end position="59"/>
    </location>
</feature>
<keyword evidence="3" id="KW-1185">Reference proteome</keyword>
<feature type="region of interest" description="Disordered" evidence="1">
    <location>
        <begin position="44"/>
        <end position="70"/>
    </location>
</feature>
<comment type="caution">
    <text evidence="2">The sequence shown here is derived from an EMBL/GenBank/DDBJ whole genome shotgun (WGS) entry which is preliminary data.</text>
</comment>
<organism evidence="2 3">
    <name type="scientific">Microbacterium hatanonis</name>
    <dbReference type="NCBI Taxonomy" id="404366"/>
    <lineage>
        <taxon>Bacteria</taxon>
        <taxon>Bacillati</taxon>
        <taxon>Actinomycetota</taxon>
        <taxon>Actinomycetes</taxon>
        <taxon>Micrococcales</taxon>
        <taxon>Microbacteriaceae</taxon>
        <taxon>Microbacterium</taxon>
    </lineage>
</organism>
<dbReference type="AlphaFoldDB" id="A0A5C8HXE0"/>
<feature type="region of interest" description="Disordered" evidence="1">
    <location>
        <begin position="1"/>
        <end position="27"/>
    </location>
</feature>
<sequence length="114" mass="10880">MPSAGGVGAVPSAPGVGAVPSARGVVDETDDGAALDWAATAAVPPASPAATITAPTISAGRTHRRGCGSSVTVGRVSGNVSFRSSWSSGAGGMRSSFMVILSAGDAPPASISSL</sequence>
<reference evidence="2 3" key="1">
    <citation type="submission" date="2019-08" db="EMBL/GenBank/DDBJ databases">
        <authorList>
            <person name="Dong K."/>
        </authorList>
    </citation>
    <scope>NUCLEOTIDE SEQUENCE [LARGE SCALE GENOMIC DNA]</scope>
    <source>
        <strain evidence="2 3">JCM14558</strain>
    </source>
</reference>
<evidence type="ECO:0000256" key="1">
    <source>
        <dbReference type="SAM" id="MobiDB-lite"/>
    </source>
</evidence>
<proteinExistence type="predicted"/>
<evidence type="ECO:0000313" key="2">
    <source>
        <dbReference type="EMBL" id="TXK09626.1"/>
    </source>
</evidence>
<feature type="compositionally biased region" description="Low complexity" evidence="1">
    <location>
        <begin position="9"/>
        <end position="22"/>
    </location>
</feature>
<protein>
    <submittedName>
        <fullName evidence="2">Uncharacterized protein</fullName>
    </submittedName>
</protein>
<name>A0A5C8HXE0_9MICO</name>
<evidence type="ECO:0000313" key="3">
    <source>
        <dbReference type="Proteomes" id="UP000321034"/>
    </source>
</evidence>
<gene>
    <name evidence="2" type="ORF">FVP77_11985</name>
</gene>
<accession>A0A5C8HXE0</accession>
<dbReference type="EMBL" id="VRSV01000002">
    <property type="protein sequence ID" value="TXK09626.1"/>
    <property type="molecule type" value="Genomic_DNA"/>
</dbReference>
<dbReference type="Proteomes" id="UP000321034">
    <property type="component" value="Unassembled WGS sequence"/>
</dbReference>